<feature type="domain" description="Erythromycin biosynthesis protein CIII-like C-terminal" evidence="2">
    <location>
        <begin position="324"/>
        <end position="452"/>
    </location>
</feature>
<dbReference type="GeneID" id="39576590"/>
<reference evidence="3 4" key="1">
    <citation type="journal article" date="2018" name="Mol. Ecol.">
        <title>The obligate alkalophilic soda-lake fungus Sodiomyces alkalinus has shifted to a protein diet.</title>
        <authorList>
            <person name="Grum-Grzhimaylo A.A."/>
            <person name="Falkoski D.L."/>
            <person name="van den Heuvel J."/>
            <person name="Valero-Jimenez C.A."/>
            <person name="Min B."/>
            <person name="Choi I.G."/>
            <person name="Lipzen A."/>
            <person name="Daum C.G."/>
            <person name="Aanen D.K."/>
            <person name="Tsang A."/>
            <person name="Henrissat B."/>
            <person name="Bilanenko E.N."/>
            <person name="de Vries R.P."/>
            <person name="van Kan J.A.L."/>
            <person name="Grigoriev I.V."/>
            <person name="Debets A.J.M."/>
        </authorList>
    </citation>
    <scope>NUCLEOTIDE SEQUENCE [LARGE SCALE GENOMIC DNA]</scope>
    <source>
        <strain evidence="3 4">F11</strain>
    </source>
</reference>
<evidence type="ECO:0000313" key="4">
    <source>
        <dbReference type="Proteomes" id="UP000272025"/>
    </source>
</evidence>
<dbReference type="Gene3D" id="3.40.50.2000">
    <property type="entry name" value="Glycogen Phosphorylase B"/>
    <property type="match status" value="2"/>
</dbReference>
<evidence type="ECO:0000256" key="1">
    <source>
        <dbReference type="ARBA" id="ARBA00022679"/>
    </source>
</evidence>
<dbReference type="GO" id="GO:0016758">
    <property type="term" value="F:hexosyltransferase activity"/>
    <property type="evidence" value="ECO:0007669"/>
    <property type="project" value="UniProtKB-ARBA"/>
</dbReference>
<dbReference type="OrthoDB" id="5835829at2759"/>
<evidence type="ECO:0000259" key="2">
    <source>
        <dbReference type="Pfam" id="PF06722"/>
    </source>
</evidence>
<keyword evidence="1 3" id="KW-0808">Transferase</keyword>
<keyword evidence="4" id="KW-1185">Reference proteome</keyword>
<dbReference type="Pfam" id="PF06722">
    <property type="entry name" value="EryCIII-like_C"/>
    <property type="match status" value="1"/>
</dbReference>
<dbReference type="InterPro" id="IPR002213">
    <property type="entry name" value="UDP_glucos_trans"/>
</dbReference>
<dbReference type="PANTHER" id="PTHR21015:SF22">
    <property type="entry name" value="GLYCOSYLTRANSFERASE"/>
    <property type="match status" value="1"/>
</dbReference>
<evidence type="ECO:0000313" key="3">
    <source>
        <dbReference type="EMBL" id="ROT37794.1"/>
    </source>
</evidence>
<dbReference type="PANTHER" id="PTHR21015">
    <property type="entry name" value="UDP-N-ACETYLGLUCOSAMINE--N-ACETYLMURAMYL-(PENTAPEPTIDE) PYROPHOSPHORYL-UNDECAPRENOL N-ACETYLGLUCOSAMINE TRANSFERASE 1"/>
    <property type="match status" value="1"/>
</dbReference>
<dbReference type="EMBL" id="ML119056">
    <property type="protein sequence ID" value="ROT37794.1"/>
    <property type="molecule type" value="Genomic_DNA"/>
</dbReference>
<dbReference type="CDD" id="cd03784">
    <property type="entry name" value="GT1_Gtf-like"/>
    <property type="match status" value="1"/>
</dbReference>
<sequence length="462" mass="50633">MATNGDALAAAVNGTNGTTNGTTKPHLLFCALPGPGHTLPILQIAEEMAARGYSVSFLGGKEFFPKIEKIGAEPIEAAPFFSMDLFKIRVAVPEGFLKLIFDIEKVFMAYIPTAFQQLKDALEMLRRRYPDREVVVVHESYYFGALPFMHGAPLPEGFDKFPRTLNIHIGPVWTTSKDTAPFGPGLHPDSTPSGQDRNRLLNDLMYGPDMLFKSATETLATVMTDAGVPDFPVRTLNFLDAVMQSYDVTLQLSAPSLEYHRSDLHHSIKFAGWPPEKPISTGFDYPEWWAEVVRGDKKVIAVSQGTVATEYVNLLIPAIQGLAHRDDVLVIALLGSRGRTLEDVPIPANTRVVDYFSYDVLLKKADVWIMNAGWGGFQQGVVNGVPMVLAGNTEDKPEVAARAAYSGVAIDLKTGKATPEAIAAAVGEILANDKYKKRIMEIKAETEALPTYDIIEEHIIKA</sequence>
<proteinExistence type="predicted"/>
<dbReference type="SUPFAM" id="SSF53756">
    <property type="entry name" value="UDP-Glycosyltransferase/glycogen phosphorylase"/>
    <property type="match status" value="1"/>
</dbReference>
<accession>A0A3N2PTM9</accession>
<dbReference type="AlphaFoldDB" id="A0A3N2PTM9"/>
<dbReference type="RefSeq" id="XP_028465600.1">
    <property type="nucleotide sequence ID" value="XM_028608112.1"/>
</dbReference>
<dbReference type="InterPro" id="IPR010610">
    <property type="entry name" value="EryCIII-like_C"/>
</dbReference>
<gene>
    <name evidence="3" type="ORF">SODALDRAFT_278413</name>
</gene>
<dbReference type="Proteomes" id="UP000272025">
    <property type="component" value="Unassembled WGS sequence"/>
</dbReference>
<dbReference type="GO" id="GO:0008194">
    <property type="term" value="F:UDP-glycosyltransferase activity"/>
    <property type="evidence" value="ECO:0007669"/>
    <property type="project" value="InterPro"/>
</dbReference>
<organism evidence="3 4">
    <name type="scientific">Sodiomyces alkalinus (strain CBS 110278 / VKM F-3762 / F11)</name>
    <name type="common">Alkaliphilic filamentous fungus</name>
    <dbReference type="NCBI Taxonomy" id="1314773"/>
    <lineage>
        <taxon>Eukaryota</taxon>
        <taxon>Fungi</taxon>
        <taxon>Dikarya</taxon>
        <taxon>Ascomycota</taxon>
        <taxon>Pezizomycotina</taxon>
        <taxon>Sordariomycetes</taxon>
        <taxon>Hypocreomycetidae</taxon>
        <taxon>Glomerellales</taxon>
        <taxon>Plectosphaerellaceae</taxon>
        <taxon>Sodiomyces</taxon>
    </lineage>
</organism>
<name>A0A3N2PTM9_SODAK</name>
<protein>
    <submittedName>
        <fullName evidence="3">UDP-Glycosyltransferase/glycogen phosphorylase</fullName>
    </submittedName>
</protein>
<dbReference type="STRING" id="1314773.A0A3N2PTM9"/>